<reference evidence="1" key="1">
    <citation type="submission" date="2023-08" db="EMBL/GenBank/DDBJ databases">
        <authorList>
            <person name="Alioto T."/>
            <person name="Alioto T."/>
            <person name="Gomez Garrido J."/>
        </authorList>
    </citation>
    <scope>NUCLEOTIDE SEQUENCE</scope>
</reference>
<organism evidence="1 2">
    <name type="scientific">Octopus vulgaris</name>
    <name type="common">Common octopus</name>
    <dbReference type="NCBI Taxonomy" id="6645"/>
    <lineage>
        <taxon>Eukaryota</taxon>
        <taxon>Metazoa</taxon>
        <taxon>Spiralia</taxon>
        <taxon>Lophotrochozoa</taxon>
        <taxon>Mollusca</taxon>
        <taxon>Cephalopoda</taxon>
        <taxon>Coleoidea</taxon>
        <taxon>Octopodiformes</taxon>
        <taxon>Octopoda</taxon>
        <taxon>Incirrata</taxon>
        <taxon>Octopodidae</taxon>
        <taxon>Octopus</taxon>
    </lineage>
</organism>
<name>A0AA36AMV5_OCTVU</name>
<keyword evidence="2" id="KW-1185">Reference proteome</keyword>
<accession>A0AA36AMV5</accession>
<proteinExistence type="predicted"/>
<sequence length="79" mass="9269">MTTLEYIYTNNTKESVINIFNCLSKSYQNMQCFKSCYNMRQLDLTRKCYNSLAATTRGLSYVVQRKKSRVISEENTFAI</sequence>
<protein>
    <submittedName>
        <fullName evidence="1">Uncharacterized protein</fullName>
    </submittedName>
</protein>
<dbReference type="Proteomes" id="UP001162480">
    <property type="component" value="Chromosome 2"/>
</dbReference>
<dbReference type="AlphaFoldDB" id="A0AA36AMV5"/>
<dbReference type="EMBL" id="OX597815">
    <property type="protein sequence ID" value="CAI9718346.1"/>
    <property type="molecule type" value="Genomic_DNA"/>
</dbReference>
<evidence type="ECO:0000313" key="1">
    <source>
        <dbReference type="EMBL" id="CAI9718346.1"/>
    </source>
</evidence>
<gene>
    <name evidence="1" type="ORF">OCTVUL_1B001835</name>
</gene>
<evidence type="ECO:0000313" key="2">
    <source>
        <dbReference type="Proteomes" id="UP001162480"/>
    </source>
</evidence>